<sequence>MRVRNSAQHLEHWTHQNGGWISVWLVGPLLLGSSLESEPSMMPQELSKELLLFNSYGVSDLLFFLEED</sequence>
<name>A0A640MM44_BACAN</name>
<dbReference type="EMBL" id="BLEW01000074">
    <property type="protein sequence ID" value="GEU15114.1"/>
    <property type="molecule type" value="Genomic_DNA"/>
</dbReference>
<protein>
    <submittedName>
        <fullName evidence="1">Uncharacterized protein</fullName>
    </submittedName>
</protein>
<accession>A0A640MM44</accession>
<gene>
    <name evidence="1" type="ORF">LaLC_57670</name>
</gene>
<comment type="caution">
    <text evidence="1">The sequence shown here is derived from an EMBL/GenBank/DDBJ whole genome shotgun (WGS) entry which is preliminary data.</text>
</comment>
<reference evidence="1" key="2">
    <citation type="submission" date="2019-12" db="EMBL/GenBank/DDBJ databases">
        <authorList>
            <person name="Hoang T.H.H."/>
            <person name="Okutani A."/>
        </authorList>
    </citation>
    <scope>NUCLEOTIDE SEQUENCE</scope>
    <source>
        <strain evidence="1">LaLC</strain>
    </source>
</reference>
<reference evidence="1" key="1">
    <citation type="submission" date="2019-12" db="EMBL/GenBank/DDBJ databases">
        <title>Epidemiological and comparative genomic analysis of Bacillus anthracis isolated from northern Vietnam.</title>
        <authorList>
            <person name="Hoang T.T.H."/>
            <person name="Dang D.A."/>
            <person name="Pham M.H."/>
            <person name="Luong M.H."/>
            <person name="Tran N.D."/>
            <person name="Nguyen T.H."/>
            <person name="Nguyen T.T."/>
            <person name="Inoue S."/>
            <person name="Morikawa S."/>
            <person name="Okutani A."/>
        </authorList>
    </citation>
    <scope>NUCLEOTIDE SEQUENCE</scope>
    <source>
        <strain evidence="1">LaLC</strain>
    </source>
</reference>
<evidence type="ECO:0000313" key="1">
    <source>
        <dbReference type="EMBL" id="GEU15114.1"/>
    </source>
</evidence>
<organism evidence="1">
    <name type="scientific">Bacillus anthracis</name>
    <name type="common">anthrax bacterium</name>
    <dbReference type="NCBI Taxonomy" id="1392"/>
    <lineage>
        <taxon>Bacteria</taxon>
        <taxon>Bacillati</taxon>
        <taxon>Bacillota</taxon>
        <taxon>Bacilli</taxon>
        <taxon>Bacillales</taxon>
        <taxon>Bacillaceae</taxon>
        <taxon>Bacillus</taxon>
        <taxon>Bacillus cereus group</taxon>
    </lineage>
</organism>
<dbReference type="AlphaFoldDB" id="A0A640MM44"/>
<proteinExistence type="predicted"/>